<dbReference type="EMBL" id="CAMXCT010002624">
    <property type="protein sequence ID" value="CAI3999403.1"/>
    <property type="molecule type" value="Genomic_DNA"/>
</dbReference>
<feature type="region of interest" description="Disordered" evidence="1">
    <location>
        <begin position="403"/>
        <end position="424"/>
    </location>
</feature>
<dbReference type="EMBL" id="CAMXCT030002624">
    <property type="protein sequence ID" value="CAL4786715.1"/>
    <property type="molecule type" value="Genomic_DNA"/>
</dbReference>
<comment type="caution">
    <text evidence="2">The sequence shown here is derived from an EMBL/GenBank/DDBJ whole genome shotgun (WGS) entry which is preliminary data.</text>
</comment>
<evidence type="ECO:0000313" key="2">
    <source>
        <dbReference type="EMBL" id="CAI3999403.1"/>
    </source>
</evidence>
<dbReference type="OrthoDB" id="291007at2759"/>
<dbReference type="EMBL" id="CAMXCT020002624">
    <property type="protein sequence ID" value="CAL1152778.1"/>
    <property type="molecule type" value="Genomic_DNA"/>
</dbReference>
<reference evidence="3 4" key="2">
    <citation type="submission" date="2024-05" db="EMBL/GenBank/DDBJ databases">
        <authorList>
            <person name="Chen Y."/>
            <person name="Shah S."/>
            <person name="Dougan E. K."/>
            <person name="Thang M."/>
            <person name="Chan C."/>
        </authorList>
    </citation>
    <scope>NUCLEOTIDE SEQUENCE [LARGE SCALE GENOMIC DNA]</scope>
</reference>
<evidence type="ECO:0000256" key="1">
    <source>
        <dbReference type="SAM" id="MobiDB-lite"/>
    </source>
</evidence>
<evidence type="ECO:0000313" key="3">
    <source>
        <dbReference type="EMBL" id="CAL4786715.1"/>
    </source>
</evidence>
<proteinExistence type="predicted"/>
<keyword evidence="4" id="KW-1185">Reference proteome</keyword>
<gene>
    <name evidence="2" type="ORF">C1SCF055_LOCUS25601</name>
</gene>
<dbReference type="Proteomes" id="UP001152797">
    <property type="component" value="Unassembled WGS sequence"/>
</dbReference>
<sequence>MEALEAGSGYVDEYKAAFDVLPPLTSLQMQKVSDLKDGKVNFPARASDSLVGKGVHLRPQESSLGPAGQLACPAQPRASGVWRGILEGQTPSAAANRAAPVLLGVVALDVCGVLANTALSGSSLHFLPGALLEEAERQRRLAAAKELSRGDIQAHVKVFKLAGRVGQVLSHSAELFLYGDDAGTFEAILRLQPLIHVTREAHFQVAREGPLGAIHEVWSEVAMVELPRLFQLSITHATSAVGIPKQQFLVEEEDEILVINAWQRDEDEISKSLAAISLEQLLWCETLRALAETPPCAEEAVPAARLSLADEGVTTYEELLDSPNEEGAGVPREDAPRLASLAFLRQYVTRPVLEEELLPRLLPNQRGVVRVFSAQLDEHEGTSPLKGLRPPKPKTLDDLFSENPDFRKPSHYATGIDENDPDRGDPLIPYDLTSVLLLCETSGFLLAFHCLQAKDPST</sequence>
<protein>
    <submittedName>
        <fullName evidence="3">Metalloendopeptidase</fullName>
    </submittedName>
</protein>
<organism evidence="2">
    <name type="scientific">Cladocopium goreaui</name>
    <dbReference type="NCBI Taxonomy" id="2562237"/>
    <lineage>
        <taxon>Eukaryota</taxon>
        <taxon>Sar</taxon>
        <taxon>Alveolata</taxon>
        <taxon>Dinophyceae</taxon>
        <taxon>Suessiales</taxon>
        <taxon>Symbiodiniaceae</taxon>
        <taxon>Cladocopium</taxon>
    </lineage>
</organism>
<reference evidence="2" key="1">
    <citation type="submission" date="2022-10" db="EMBL/GenBank/DDBJ databases">
        <authorList>
            <person name="Chen Y."/>
            <person name="Dougan E. K."/>
            <person name="Chan C."/>
            <person name="Rhodes N."/>
            <person name="Thang M."/>
        </authorList>
    </citation>
    <scope>NUCLEOTIDE SEQUENCE</scope>
</reference>
<name>A0A9P1CXA7_9DINO</name>
<dbReference type="AlphaFoldDB" id="A0A9P1CXA7"/>
<evidence type="ECO:0000313" key="4">
    <source>
        <dbReference type="Proteomes" id="UP001152797"/>
    </source>
</evidence>
<accession>A0A9P1CXA7</accession>